<accession>A0A645DNM2</accession>
<organism evidence="1">
    <name type="scientific">bioreactor metagenome</name>
    <dbReference type="NCBI Taxonomy" id="1076179"/>
    <lineage>
        <taxon>unclassified sequences</taxon>
        <taxon>metagenomes</taxon>
        <taxon>ecological metagenomes</taxon>
    </lineage>
</organism>
<dbReference type="AlphaFoldDB" id="A0A645DNM2"/>
<reference evidence="1" key="1">
    <citation type="submission" date="2019-08" db="EMBL/GenBank/DDBJ databases">
        <authorList>
            <person name="Kucharzyk K."/>
            <person name="Murdoch R.W."/>
            <person name="Higgins S."/>
            <person name="Loffler F."/>
        </authorList>
    </citation>
    <scope>NUCLEOTIDE SEQUENCE</scope>
</reference>
<sequence length="138" mass="15513">MLFNHLARADLGCVLKRNLAFNPGGAHHSGRFQFIVAHGVRHQVSHAIHHTDAEPRRIMYLDLYGFIGDEFRLGGHDRSAGGALGQLVLRSFLLISVNDIGQYQQIHEPFYERRFSGPDGTHHTDIDVAARAHRNIIV</sequence>
<comment type="caution">
    <text evidence="1">The sequence shown here is derived from an EMBL/GenBank/DDBJ whole genome shotgun (WGS) entry which is preliminary data.</text>
</comment>
<dbReference type="EMBL" id="VSSQ01037436">
    <property type="protein sequence ID" value="MPM90122.1"/>
    <property type="molecule type" value="Genomic_DNA"/>
</dbReference>
<evidence type="ECO:0000313" key="1">
    <source>
        <dbReference type="EMBL" id="MPM90122.1"/>
    </source>
</evidence>
<gene>
    <name evidence="1" type="ORF">SDC9_137239</name>
</gene>
<name>A0A645DNM2_9ZZZZ</name>
<protein>
    <submittedName>
        <fullName evidence="1">Uncharacterized protein</fullName>
    </submittedName>
</protein>
<proteinExistence type="predicted"/>